<evidence type="ECO:0000313" key="4">
    <source>
        <dbReference type="EMBL" id="RDL41137.1"/>
    </source>
</evidence>
<organism evidence="4 5">
    <name type="scientific">Venustampulla echinocandica</name>
    <dbReference type="NCBI Taxonomy" id="2656787"/>
    <lineage>
        <taxon>Eukaryota</taxon>
        <taxon>Fungi</taxon>
        <taxon>Dikarya</taxon>
        <taxon>Ascomycota</taxon>
        <taxon>Pezizomycotina</taxon>
        <taxon>Leotiomycetes</taxon>
        <taxon>Helotiales</taxon>
        <taxon>Pleuroascaceae</taxon>
        <taxon>Venustampulla</taxon>
    </lineage>
</organism>
<feature type="region of interest" description="Disordered" evidence="2">
    <location>
        <begin position="231"/>
        <end position="269"/>
    </location>
</feature>
<feature type="compositionally biased region" description="Acidic residues" evidence="2">
    <location>
        <begin position="52"/>
        <end position="65"/>
    </location>
</feature>
<feature type="compositionally biased region" description="Low complexity" evidence="2">
    <location>
        <begin position="248"/>
        <end position="259"/>
    </location>
</feature>
<sequence>MAPAPDMVRLPNGQSLTVIPVFGGFFFKANDLNLHPNIFPAGWTVILQSEDPTSDDPEANADAEGGELHATPPPTQRRHIRPFRQPTLQNDSLFLSSISNPSSSDFNAPTSPTRQIAMMLWASLYWYFHQPTPNLTLSTTASKNTPDSGKPRGEWRINIKREGVLRGRNLLPKLERMGLITSDDSSVGLNPEESTPGGWSEMYTSRRAFWQLPGKLFLFTLTPAVGSPFAGSPYGSRPSSPVRTEQWNNSSSKPESSENGTLAPGLWSPSAPGPFASGSHLPTYYPPPPLQYTVTSGVRHPVRPKPPRQGEVFYTRYIPSVGQYLSFRVASLSPKPVAYLGPTALHSSAKHHSHGSSLSSLPSHISQAFISDSTTPTRAADTGNTALMSDLQLLNRWMNNPRVSSFWGCSGPESTQDAFLRANLTSAHSFPVIGLWDGKPFGYFEIYWVKEDALGRLLGDEAADYDRGFHVLVGEDEFRGKHKVKCWATSIAHWAFMQDYRTNAVVLEPRVDNERFISHLHESGYLKEKEVTFPHKQSAFVKLRRENFEAPIL</sequence>
<dbReference type="Proteomes" id="UP000254866">
    <property type="component" value="Unassembled WGS sequence"/>
</dbReference>
<dbReference type="EMBL" id="NPIC01000001">
    <property type="protein sequence ID" value="RDL41137.1"/>
    <property type="molecule type" value="Genomic_DNA"/>
</dbReference>
<comment type="similarity">
    <text evidence="1">Belongs to the lysine N-acyltransferase MbtK family.</text>
</comment>
<reference evidence="4 5" key="1">
    <citation type="journal article" date="2018" name="IMA Fungus">
        <title>IMA Genome-F 9: Draft genome sequence of Annulohypoxylon stygium, Aspergillus mulundensis, Berkeleyomyces basicola (syn. Thielaviopsis basicola), Ceratocystis smalleyi, two Cercospora beticola strains, Coleophoma cylindrospora, Fusarium fracticaudum, Phialophora cf. hyalina, and Morchella septimelata.</title>
        <authorList>
            <person name="Wingfield B.D."/>
            <person name="Bills G.F."/>
            <person name="Dong Y."/>
            <person name="Huang W."/>
            <person name="Nel W.J."/>
            <person name="Swalarsk-Parry B.S."/>
            <person name="Vaghefi N."/>
            <person name="Wilken P.M."/>
            <person name="An Z."/>
            <person name="de Beer Z.W."/>
            <person name="De Vos L."/>
            <person name="Chen L."/>
            <person name="Duong T.A."/>
            <person name="Gao Y."/>
            <person name="Hammerbacher A."/>
            <person name="Kikkert J.R."/>
            <person name="Li Y."/>
            <person name="Li H."/>
            <person name="Li K."/>
            <person name="Li Q."/>
            <person name="Liu X."/>
            <person name="Ma X."/>
            <person name="Naidoo K."/>
            <person name="Pethybridge S.J."/>
            <person name="Sun J."/>
            <person name="Steenkamp E.T."/>
            <person name="van der Nest M.A."/>
            <person name="van Wyk S."/>
            <person name="Wingfield M.J."/>
            <person name="Xiong C."/>
            <person name="Yue Q."/>
            <person name="Zhang X."/>
        </authorList>
    </citation>
    <scope>NUCLEOTIDE SEQUENCE [LARGE SCALE GENOMIC DNA]</scope>
    <source>
        <strain evidence="4 5">BP 5553</strain>
    </source>
</reference>
<evidence type="ECO:0000256" key="2">
    <source>
        <dbReference type="SAM" id="MobiDB-lite"/>
    </source>
</evidence>
<keyword evidence="5" id="KW-1185">Reference proteome</keyword>
<evidence type="ECO:0000259" key="3">
    <source>
        <dbReference type="SMART" id="SM01006"/>
    </source>
</evidence>
<dbReference type="OrthoDB" id="448427at2759"/>
<dbReference type="SUPFAM" id="SSF55729">
    <property type="entry name" value="Acyl-CoA N-acyltransferases (Nat)"/>
    <property type="match status" value="1"/>
</dbReference>
<evidence type="ECO:0000256" key="1">
    <source>
        <dbReference type="ARBA" id="ARBA00009893"/>
    </source>
</evidence>
<dbReference type="GeneID" id="43593965"/>
<gene>
    <name evidence="4" type="ORF">BP5553_01116</name>
</gene>
<dbReference type="Pfam" id="PF13523">
    <property type="entry name" value="Acetyltransf_8"/>
    <property type="match status" value="1"/>
</dbReference>
<dbReference type="SMART" id="SM01006">
    <property type="entry name" value="AlcB"/>
    <property type="match status" value="1"/>
</dbReference>
<dbReference type="PANTHER" id="PTHR31438">
    <property type="entry name" value="LYSINE N-ACYLTRANSFERASE C17G9.06C-RELATED"/>
    <property type="match status" value="1"/>
</dbReference>
<dbReference type="GO" id="GO:0019290">
    <property type="term" value="P:siderophore biosynthetic process"/>
    <property type="evidence" value="ECO:0007669"/>
    <property type="project" value="InterPro"/>
</dbReference>
<dbReference type="GO" id="GO:0016410">
    <property type="term" value="F:N-acyltransferase activity"/>
    <property type="evidence" value="ECO:0007669"/>
    <property type="project" value="TreeGrafter"/>
</dbReference>
<accession>A0A370U052</accession>
<feature type="region of interest" description="Disordered" evidence="2">
    <location>
        <begin position="49"/>
        <end position="79"/>
    </location>
</feature>
<dbReference type="InterPro" id="IPR016181">
    <property type="entry name" value="Acyl_CoA_acyltransferase"/>
</dbReference>
<dbReference type="AlphaFoldDB" id="A0A370U052"/>
<feature type="compositionally biased region" description="Polar residues" evidence="2">
    <location>
        <begin position="237"/>
        <end position="247"/>
    </location>
</feature>
<comment type="caution">
    <text evidence="4">The sequence shown here is derived from an EMBL/GenBank/DDBJ whole genome shotgun (WGS) entry which is preliminary data.</text>
</comment>
<dbReference type="InterPro" id="IPR019432">
    <property type="entry name" value="Acyltransferase_MbtK/IucB-like"/>
</dbReference>
<dbReference type="PANTHER" id="PTHR31438:SF1">
    <property type="entry name" value="LYSINE N-ACYLTRANSFERASE C17G9.06C-RELATED"/>
    <property type="match status" value="1"/>
</dbReference>
<feature type="domain" description="Acyltransferase MbtK/IucB-like conserved" evidence="3">
    <location>
        <begin position="378"/>
        <end position="430"/>
    </location>
</feature>
<dbReference type="Gene3D" id="3.40.630.30">
    <property type="match status" value="1"/>
</dbReference>
<dbReference type="STRING" id="2656787.A0A370U052"/>
<proteinExistence type="inferred from homology"/>
<dbReference type="RefSeq" id="XP_031873793.1">
    <property type="nucleotide sequence ID" value="XM_032009739.1"/>
</dbReference>
<evidence type="ECO:0000313" key="5">
    <source>
        <dbReference type="Proteomes" id="UP000254866"/>
    </source>
</evidence>
<protein>
    <recommendedName>
        <fullName evidence="3">Acyltransferase MbtK/IucB-like conserved domain-containing protein</fullName>
    </recommendedName>
</protein>
<name>A0A370U052_9HELO</name>